<keyword evidence="1 5" id="KW-0808">Transferase</keyword>
<keyword evidence="3 5" id="KW-0547">Nucleotide-binding</keyword>
<dbReference type="InterPro" id="IPR007862">
    <property type="entry name" value="Adenylate_kinase_lid-dom"/>
</dbReference>
<comment type="subunit">
    <text evidence="5 7">Monomer.</text>
</comment>
<dbReference type="GO" id="GO:0044209">
    <property type="term" value="P:AMP salvage"/>
    <property type="evidence" value="ECO:0007669"/>
    <property type="project" value="UniProtKB-UniRule"/>
</dbReference>
<proteinExistence type="inferred from homology"/>
<dbReference type="GO" id="GO:0005737">
    <property type="term" value="C:cytoplasm"/>
    <property type="evidence" value="ECO:0007669"/>
    <property type="project" value="UniProtKB-SubCell"/>
</dbReference>
<keyword evidence="5" id="KW-0963">Cytoplasm</keyword>
<dbReference type="SUPFAM" id="SSF57774">
    <property type="entry name" value="Microbial and mitochondrial ADK, insert 'zinc finger' domain"/>
    <property type="match status" value="1"/>
</dbReference>
<feature type="binding site" evidence="5">
    <location>
        <position position="31"/>
    </location>
    <ligand>
        <name>AMP</name>
        <dbReference type="ChEBI" id="CHEBI:456215"/>
    </ligand>
</feature>
<comment type="caution">
    <text evidence="9">The sequence shown here is derived from an EMBL/GenBank/DDBJ whole genome shotgun (WGS) entry which is preliminary data.</text>
</comment>
<feature type="binding site" evidence="5">
    <location>
        <position position="147"/>
    </location>
    <ligand>
        <name>Zn(2+)</name>
        <dbReference type="ChEBI" id="CHEBI:29105"/>
        <note>structural</note>
    </ligand>
</feature>
<feature type="binding site" evidence="5">
    <location>
        <begin position="82"/>
        <end position="85"/>
    </location>
    <ligand>
        <name>AMP</name>
        <dbReference type="ChEBI" id="CHEBI:456215"/>
    </ligand>
</feature>
<feature type="binding site" evidence="5">
    <location>
        <position position="150"/>
    </location>
    <ligand>
        <name>Zn(2+)</name>
        <dbReference type="ChEBI" id="CHEBI:29105"/>
        <note>structural</note>
    </ligand>
</feature>
<evidence type="ECO:0000256" key="3">
    <source>
        <dbReference type="ARBA" id="ARBA00022741"/>
    </source>
</evidence>
<dbReference type="GO" id="GO:0008270">
    <property type="term" value="F:zinc ion binding"/>
    <property type="evidence" value="ECO:0007669"/>
    <property type="project" value="UniProtKB-UniRule"/>
</dbReference>
<organism evidence="9 10">
    <name type="scientific">Candidatus Woesebacteria bacterium GW2011_GWC2_31_9</name>
    <dbReference type="NCBI Taxonomy" id="1618586"/>
    <lineage>
        <taxon>Bacteria</taxon>
        <taxon>Candidatus Woeseibacteriota</taxon>
    </lineage>
</organism>
<dbReference type="GO" id="GO:0004017">
    <property type="term" value="F:AMP kinase activity"/>
    <property type="evidence" value="ECO:0007669"/>
    <property type="project" value="UniProtKB-UniRule"/>
</dbReference>
<dbReference type="Proteomes" id="UP000034803">
    <property type="component" value="Unassembled WGS sequence"/>
</dbReference>
<reference evidence="9 10" key="1">
    <citation type="journal article" date="2015" name="Nature">
        <title>rRNA introns, odd ribosomes, and small enigmatic genomes across a large radiation of phyla.</title>
        <authorList>
            <person name="Brown C.T."/>
            <person name="Hug L.A."/>
            <person name="Thomas B.C."/>
            <person name="Sharon I."/>
            <person name="Castelle C.J."/>
            <person name="Singh A."/>
            <person name="Wilkins M.J."/>
            <person name="Williams K.H."/>
            <person name="Banfield J.F."/>
        </authorList>
    </citation>
    <scope>NUCLEOTIDE SEQUENCE [LARGE SCALE GENOMIC DNA]</scope>
</reference>
<name>A0A0F9Z0C0_9BACT</name>
<keyword evidence="4 5" id="KW-0418">Kinase</keyword>
<dbReference type="EMBL" id="LBOI01000002">
    <property type="protein sequence ID" value="KKP32111.1"/>
    <property type="molecule type" value="Genomic_DNA"/>
</dbReference>
<dbReference type="GO" id="GO:0005524">
    <property type="term" value="F:ATP binding"/>
    <property type="evidence" value="ECO:0007669"/>
    <property type="project" value="UniProtKB-UniRule"/>
</dbReference>
<keyword evidence="5" id="KW-0479">Metal-binding</keyword>
<comment type="catalytic activity">
    <reaction evidence="5 7">
        <text>AMP + ATP = 2 ADP</text>
        <dbReference type="Rhea" id="RHEA:12973"/>
        <dbReference type="ChEBI" id="CHEBI:30616"/>
        <dbReference type="ChEBI" id="CHEBI:456215"/>
        <dbReference type="ChEBI" id="CHEBI:456216"/>
        <dbReference type="EC" id="2.7.4.3"/>
    </reaction>
</comment>
<feature type="binding site" evidence="5">
    <location>
        <begin position="53"/>
        <end position="55"/>
    </location>
    <ligand>
        <name>AMP</name>
        <dbReference type="ChEBI" id="CHEBI:456215"/>
    </ligand>
</feature>
<comment type="similarity">
    <text evidence="5 6">Belongs to the adenylate kinase family.</text>
</comment>
<dbReference type="Pfam" id="PF05191">
    <property type="entry name" value="ADK_lid"/>
    <property type="match status" value="1"/>
</dbReference>
<comment type="pathway">
    <text evidence="5">Purine metabolism; AMP biosynthesis via salvage pathway; AMP from ADP: step 1/1.</text>
</comment>
<keyword evidence="2 5" id="KW-0545">Nucleotide biosynthesis</keyword>
<dbReference type="EC" id="2.7.4.3" evidence="5 7"/>
<dbReference type="CDD" id="cd01428">
    <property type="entry name" value="ADK"/>
    <property type="match status" value="1"/>
</dbReference>
<evidence type="ECO:0000256" key="4">
    <source>
        <dbReference type="ARBA" id="ARBA00022777"/>
    </source>
</evidence>
<feature type="binding site" evidence="5">
    <location>
        <position position="157"/>
    </location>
    <ligand>
        <name>AMP</name>
        <dbReference type="ChEBI" id="CHEBI:456215"/>
    </ligand>
</feature>
<dbReference type="PRINTS" id="PR00094">
    <property type="entry name" value="ADENYLTKNASE"/>
</dbReference>
<feature type="binding site" evidence="5">
    <location>
        <position position="36"/>
    </location>
    <ligand>
        <name>AMP</name>
        <dbReference type="ChEBI" id="CHEBI:456215"/>
    </ligand>
</feature>
<feature type="binding site" evidence="5">
    <location>
        <position position="127"/>
    </location>
    <ligand>
        <name>Zn(2+)</name>
        <dbReference type="ChEBI" id="CHEBI:29105"/>
        <note>structural</note>
    </ligand>
</feature>
<feature type="binding site" evidence="5">
    <location>
        <position position="124"/>
    </location>
    <ligand>
        <name>ATP</name>
        <dbReference type="ChEBI" id="CHEBI:30616"/>
    </ligand>
</feature>
<dbReference type="UniPathway" id="UPA00588">
    <property type="reaction ID" value="UER00649"/>
</dbReference>
<evidence type="ECO:0000256" key="7">
    <source>
        <dbReference type="RuleBase" id="RU003331"/>
    </source>
</evidence>
<comment type="domain">
    <text evidence="5">Consists of three domains, a large central CORE domain and two small peripheral domains, NMPbind and LID, which undergo movements during catalysis. The LID domain closes over the site of phosphoryl transfer upon ATP binding. Assembling and dissambling the active center during each catalytic cycle provides an effective means to prevent ATP hydrolysis. Some bacteria have evolved a zinc-coordinating structure that stabilizes the LID domain.</text>
</comment>
<keyword evidence="5" id="KW-0862">Zinc</keyword>
<feature type="region of interest" description="LID" evidence="5">
    <location>
        <begin position="123"/>
        <end position="160"/>
    </location>
</feature>
<accession>A0A0F9Z0C0</accession>
<feature type="binding site" evidence="5">
    <location>
        <begin position="10"/>
        <end position="15"/>
    </location>
    <ligand>
        <name>ATP</name>
        <dbReference type="ChEBI" id="CHEBI:30616"/>
    </ligand>
</feature>
<keyword evidence="5 7" id="KW-0067">ATP-binding</keyword>
<evidence type="ECO:0000256" key="6">
    <source>
        <dbReference type="RuleBase" id="RU003330"/>
    </source>
</evidence>
<evidence type="ECO:0000313" key="10">
    <source>
        <dbReference type="Proteomes" id="UP000034803"/>
    </source>
</evidence>
<dbReference type="AlphaFoldDB" id="A0A0F9Z0C0"/>
<evidence type="ECO:0000256" key="1">
    <source>
        <dbReference type="ARBA" id="ARBA00022679"/>
    </source>
</evidence>
<dbReference type="InterPro" id="IPR006259">
    <property type="entry name" value="Adenyl_kin_sub"/>
</dbReference>
<feature type="domain" description="Adenylate kinase active site lid" evidence="8">
    <location>
        <begin position="124"/>
        <end position="159"/>
    </location>
</feature>
<evidence type="ECO:0000256" key="5">
    <source>
        <dbReference type="HAMAP-Rule" id="MF_00235"/>
    </source>
</evidence>
<dbReference type="InterPro" id="IPR027417">
    <property type="entry name" value="P-loop_NTPase"/>
</dbReference>
<dbReference type="HAMAP" id="MF_00235">
    <property type="entry name" value="Adenylate_kinase_Adk"/>
    <property type="match status" value="1"/>
</dbReference>
<gene>
    <name evidence="5" type="primary">adk</name>
    <name evidence="9" type="ORF">UR21_C0002G0030</name>
</gene>
<comment type="caution">
    <text evidence="5">Lacks conserved residue(s) required for the propagation of feature annotation.</text>
</comment>
<feature type="binding site" evidence="5">
    <location>
        <position position="130"/>
    </location>
    <ligand>
        <name>Zn(2+)</name>
        <dbReference type="ChEBI" id="CHEBI:29105"/>
        <note>structural</note>
    </ligand>
</feature>
<comment type="subcellular location">
    <subcellularLocation>
        <location evidence="5 7">Cytoplasm</location>
    </subcellularLocation>
</comment>
<evidence type="ECO:0000259" key="8">
    <source>
        <dbReference type="Pfam" id="PF05191"/>
    </source>
</evidence>
<evidence type="ECO:0000313" key="9">
    <source>
        <dbReference type="EMBL" id="KKP32111.1"/>
    </source>
</evidence>
<dbReference type="Pfam" id="PF00406">
    <property type="entry name" value="ADK"/>
    <property type="match status" value="1"/>
</dbReference>
<feature type="binding site" evidence="5">
    <location>
        <position position="196"/>
    </location>
    <ligand>
        <name>ATP</name>
        <dbReference type="ChEBI" id="CHEBI:30616"/>
    </ligand>
</feature>
<evidence type="ECO:0000256" key="2">
    <source>
        <dbReference type="ARBA" id="ARBA00022727"/>
    </source>
</evidence>
<protein>
    <recommendedName>
        <fullName evidence="5 7">Adenylate kinase</fullName>
        <shortName evidence="5">AK</shortName>
        <ecNumber evidence="5 7">2.7.4.3</ecNumber>
    </recommendedName>
    <alternativeName>
        <fullName evidence="5">ATP-AMP transphosphorylase</fullName>
    </alternativeName>
    <alternativeName>
        <fullName evidence="5">ATP:AMP phosphotransferase</fullName>
    </alternativeName>
    <alternativeName>
        <fullName evidence="5">Adenylate monophosphate kinase</fullName>
    </alternativeName>
</protein>
<feature type="binding site" evidence="5">
    <location>
        <position position="89"/>
    </location>
    <ligand>
        <name>AMP</name>
        <dbReference type="ChEBI" id="CHEBI:456215"/>
    </ligand>
</feature>
<dbReference type="NCBIfam" id="TIGR01351">
    <property type="entry name" value="adk"/>
    <property type="match status" value="1"/>
</dbReference>
<sequence length="219" mass="24932">MNIVLLGSPASGKGTQADLLCKKFNLYHLSTGEVARKLAEKDQRIKEIIDSGKLIPAEEMTMHVINFLSNEKPDLKNILFEGFPRFISQFEALSNFLITKGDNLDLVISLDVSQEEAIKRISSRRVCEACGENFNLITKPSKFPGKCDKCGSNLIQRKDDNEDSVKVRFEYYENNTKELIDYVEKMGKLTKVNGERPIDEIQKDLVEIVERVKNEQNNN</sequence>
<dbReference type="SUPFAM" id="SSF52540">
    <property type="entry name" value="P-loop containing nucleoside triphosphate hydrolases"/>
    <property type="match status" value="1"/>
</dbReference>
<comment type="function">
    <text evidence="5">Catalyzes the reversible transfer of the terminal phosphate group between ATP and AMP. Plays an important role in cellular energy homeostasis and in adenine nucleotide metabolism.</text>
</comment>
<dbReference type="InterPro" id="IPR036193">
    <property type="entry name" value="ADK_active_lid_dom_sf"/>
</dbReference>
<feature type="binding site" evidence="5">
    <location>
        <position position="168"/>
    </location>
    <ligand>
        <name>AMP</name>
        <dbReference type="ChEBI" id="CHEBI:456215"/>
    </ligand>
</feature>
<dbReference type="Gene3D" id="3.40.50.300">
    <property type="entry name" value="P-loop containing nucleotide triphosphate hydrolases"/>
    <property type="match status" value="1"/>
</dbReference>
<dbReference type="InterPro" id="IPR000850">
    <property type="entry name" value="Adenylat/UMP-CMP_kin"/>
</dbReference>
<dbReference type="PANTHER" id="PTHR23359">
    <property type="entry name" value="NUCLEOTIDE KINASE"/>
    <property type="match status" value="1"/>
</dbReference>